<evidence type="ECO:0000313" key="3">
    <source>
        <dbReference type="Proteomes" id="UP001303115"/>
    </source>
</evidence>
<organism evidence="2 3">
    <name type="scientific">Parachaetomium inaequale</name>
    <dbReference type="NCBI Taxonomy" id="2588326"/>
    <lineage>
        <taxon>Eukaryota</taxon>
        <taxon>Fungi</taxon>
        <taxon>Dikarya</taxon>
        <taxon>Ascomycota</taxon>
        <taxon>Pezizomycotina</taxon>
        <taxon>Sordariomycetes</taxon>
        <taxon>Sordariomycetidae</taxon>
        <taxon>Sordariales</taxon>
        <taxon>Chaetomiaceae</taxon>
        <taxon>Parachaetomium</taxon>
    </lineage>
</organism>
<dbReference type="InterPro" id="IPR012334">
    <property type="entry name" value="Pectin_lyas_fold"/>
</dbReference>
<feature type="region of interest" description="Disordered" evidence="1">
    <location>
        <begin position="402"/>
        <end position="431"/>
    </location>
</feature>
<accession>A0AAN6P6W4</accession>
<dbReference type="Gene3D" id="2.160.20.10">
    <property type="entry name" value="Single-stranded right-handed beta-helix, Pectin lyase-like"/>
    <property type="match status" value="1"/>
</dbReference>
<gene>
    <name evidence="2" type="ORF">C8A01DRAFT_20966</name>
</gene>
<dbReference type="AlphaFoldDB" id="A0AAN6P6W4"/>
<protein>
    <submittedName>
        <fullName evidence="2">Uncharacterized protein</fullName>
    </submittedName>
</protein>
<evidence type="ECO:0000256" key="1">
    <source>
        <dbReference type="SAM" id="MobiDB-lite"/>
    </source>
</evidence>
<name>A0AAN6P6W4_9PEZI</name>
<feature type="compositionally biased region" description="Low complexity" evidence="1">
    <location>
        <begin position="402"/>
        <end position="423"/>
    </location>
</feature>
<sequence>MSTSNIPVLPPHLPFLLDHPGVHNASNIFTSMIQSESPYYQPTPPPPAPFTGAVGKFPGDPNYTCAHGDDDEFDGCDESWGVIMRGCEDILITSAGLYSWFSTYTQDCIEGQACQKAMMLLQGNHASVRIQHLVTIGTKYMAVMEGQGILATDNLNVDSHPFWSQISILDVASDGAQFNDIIWVDPDIWNMDEPEFSCAPPCTVKLPPYTGATSVVNFPLMTVSKDAWTSTITVPPMTLSKLGFEIMTLGEGGAGGGGVKRRTAFGSIWPVPATTSNWPVVVYLGPDGKYSTASPTGAFPTPPPSIGPGAAPPQMGAWPAQALVARAAAFDPNAEIGGMANDWLCKVLTKEPTHWDPDIAKDCPGYGGPGDVPQITSNGTYQGYQGEGTYQGEDVMCELPETSTTTTSATRTRTTPTQTPTPTMNRADPSKNQVKCFNAGRKMSNIRLQNGRISACDNIAWRAGVSGRKRAAVELPAGFVADGTLPLSGGEEIHYSFEVKEGCAWTFDFDECLRYLDTPVDSCDCGGVNSKQGGYGENNYLKWLFDPNAS</sequence>
<comment type="caution">
    <text evidence="2">The sequence shown here is derived from an EMBL/GenBank/DDBJ whole genome shotgun (WGS) entry which is preliminary data.</text>
</comment>
<evidence type="ECO:0000313" key="2">
    <source>
        <dbReference type="EMBL" id="KAK4031880.1"/>
    </source>
</evidence>
<dbReference type="Proteomes" id="UP001303115">
    <property type="component" value="Unassembled WGS sequence"/>
</dbReference>
<proteinExistence type="predicted"/>
<reference evidence="3" key="1">
    <citation type="journal article" date="2023" name="Mol. Phylogenet. Evol.">
        <title>Genome-scale phylogeny and comparative genomics of the fungal order Sordariales.</title>
        <authorList>
            <person name="Hensen N."/>
            <person name="Bonometti L."/>
            <person name="Westerberg I."/>
            <person name="Brannstrom I.O."/>
            <person name="Guillou S."/>
            <person name="Cros-Aarteil S."/>
            <person name="Calhoun S."/>
            <person name="Haridas S."/>
            <person name="Kuo A."/>
            <person name="Mondo S."/>
            <person name="Pangilinan J."/>
            <person name="Riley R."/>
            <person name="LaButti K."/>
            <person name="Andreopoulos B."/>
            <person name="Lipzen A."/>
            <person name="Chen C."/>
            <person name="Yan M."/>
            <person name="Daum C."/>
            <person name="Ng V."/>
            <person name="Clum A."/>
            <person name="Steindorff A."/>
            <person name="Ohm R.A."/>
            <person name="Martin F."/>
            <person name="Silar P."/>
            <person name="Natvig D.O."/>
            <person name="Lalanne C."/>
            <person name="Gautier V."/>
            <person name="Ament-Velasquez S.L."/>
            <person name="Kruys A."/>
            <person name="Hutchinson M.I."/>
            <person name="Powell A.J."/>
            <person name="Barry K."/>
            <person name="Miller A.N."/>
            <person name="Grigoriev I.V."/>
            <person name="Debuchy R."/>
            <person name="Gladieux P."/>
            <person name="Hiltunen Thoren M."/>
            <person name="Johannesson H."/>
        </authorList>
    </citation>
    <scope>NUCLEOTIDE SEQUENCE [LARGE SCALE GENOMIC DNA]</scope>
    <source>
        <strain evidence="3">CBS 284.82</strain>
    </source>
</reference>
<keyword evidence="3" id="KW-1185">Reference proteome</keyword>
<dbReference type="EMBL" id="MU854685">
    <property type="protein sequence ID" value="KAK4031880.1"/>
    <property type="molecule type" value="Genomic_DNA"/>
</dbReference>